<evidence type="ECO:0000313" key="12">
    <source>
        <dbReference type="Proteomes" id="UP000560069"/>
    </source>
</evidence>
<evidence type="ECO:0000256" key="3">
    <source>
        <dbReference type="ARBA" id="ARBA00022475"/>
    </source>
</evidence>
<accession>A0A7Z0EBE4</accession>
<feature type="transmembrane region" description="Helical" evidence="9">
    <location>
        <begin position="138"/>
        <end position="159"/>
    </location>
</feature>
<gene>
    <name evidence="11" type="ORF">HNR11_002690</name>
</gene>
<protein>
    <submittedName>
        <fullName evidence="11">TRAP-type C4-dicarboxylate transport system permease small subunit</fullName>
    </submittedName>
</protein>
<keyword evidence="2" id="KW-0813">Transport</keyword>
<evidence type="ECO:0000256" key="5">
    <source>
        <dbReference type="ARBA" id="ARBA00022692"/>
    </source>
</evidence>
<comment type="caution">
    <text evidence="11">The sequence shown here is derived from an EMBL/GenBank/DDBJ whole genome shotgun (WGS) entry which is preliminary data.</text>
</comment>
<evidence type="ECO:0000259" key="10">
    <source>
        <dbReference type="Pfam" id="PF04290"/>
    </source>
</evidence>
<dbReference type="PANTHER" id="PTHR35011">
    <property type="entry name" value="2,3-DIKETO-L-GULONATE TRAP TRANSPORTER SMALL PERMEASE PROTEIN YIAM"/>
    <property type="match status" value="1"/>
</dbReference>
<dbReference type="InterPro" id="IPR007387">
    <property type="entry name" value="TRAP_DctQ"/>
</dbReference>
<feature type="transmembrane region" description="Helical" evidence="9">
    <location>
        <begin position="27"/>
        <end position="50"/>
    </location>
</feature>
<dbReference type="Pfam" id="PF04290">
    <property type="entry name" value="DctQ"/>
    <property type="match status" value="1"/>
</dbReference>
<proteinExistence type="inferred from homology"/>
<dbReference type="EMBL" id="JACCFQ010000002">
    <property type="protein sequence ID" value="NYJ18100.1"/>
    <property type="molecule type" value="Genomic_DNA"/>
</dbReference>
<evidence type="ECO:0000313" key="11">
    <source>
        <dbReference type="EMBL" id="NYJ18100.1"/>
    </source>
</evidence>
<feature type="transmembrane region" description="Helical" evidence="9">
    <location>
        <begin position="62"/>
        <end position="84"/>
    </location>
</feature>
<keyword evidence="3" id="KW-1003">Cell membrane</keyword>
<name>A0A7Z0EBE4_9MICC</name>
<evidence type="ECO:0000256" key="1">
    <source>
        <dbReference type="ARBA" id="ARBA00004429"/>
    </source>
</evidence>
<dbReference type="GO" id="GO:0005886">
    <property type="term" value="C:plasma membrane"/>
    <property type="evidence" value="ECO:0007669"/>
    <property type="project" value="UniProtKB-SubCell"/>
</dbReference>
<keyword evidence="12" id="KW-1185">Reference proteome</keyword>
<keyword evidence="4" id="KW-0997">Cell inner membrane</keyword>
<dbReference type="InterPro" id="IPR055348">
    <property type="entry name" value="DctQ"/>
</dbReference>
<comment type="subcellular location">
    <subcellularLocation>
        <location evidence="1">Cell inner membrane</location>
        <topology evidence="1">Multi-pass membrane protein</topology>
    </subcellularLocation>
</comment>
<organism evidence="11 12">
    <name type="scientific">Nesterenkonia sandarakina</name>
    <dbReference type="NCBI Taxonomy" id="272918"/>
    <lineage>
        <taxon>Bacteria</taxon>
        <taxon>Bacillati</taxon>
        <taxon>Actinomycetota</taxon>
        <taxon>Actinomycetes</taxon>
        <taxon>Micrococcales</taxon>
        <taxon>Micrococcaceae</taxon>
        <taxon>Nesterenkonia</taxon>
    </lineage>
</organism>
<sequence length="179" mass="19862">MNTVETASSVPDATVPTQRQRYAPEEVLTACALIIMVITLFAQVIARYFFSASFTWSEELSRYLFVWLVFVGLGSVTLRGEHVIVDAAISRFSPRVRRGLSQMTYGVLLLTNILIGLAAAFMVYTLFDLGQSSPAMGIPMWIIYLSLPAGMTVASLRLIQISVKLWRTPYEAKTEEGGQ</sequence>
<feature type="domain" description="Tripartite ATP-independent periplasmic transporters DctQ component" evidence="10">
    <location>
        <begin position="36"/>
        <end position="167"/>
    </location>
</feature>
<feature type="transmembrane region" description="Helical" evidence="9">
    <location>
        <begin position="105"/>
        <end position="126"/>
    </location>
</feature>
<dbReference type="GO" id="GO:0022857">
    <property type="term" value="F:transmembrane transporter activity"/>
    <property type="evidence" value="ECO:0007669"/>
    <property type="project" value="TreeGrafter"/>
</dbReference>
<dbReference type="PANTHER" id="PTHR35011:SF2">
    <property type="entry name" value="2,3-DIKETO-L-GULONATE TRAP TRANSPORTER SMALL PERMEASE PROTEIN YIAM"/>
    <property type="match status" value="1"/>
</dbReference>
<evidence type="ECO:0000256" key="7">
    <source>
        <dbReference type="ARBA" id="ARBA00023136"/>
    </source>
</evidence>
<evidence type="ECO:0000256" key="6">
    <source>
        <dbReference type="ARBA" id="ARBA00022989"/>
    </source>
</evidence>
<dbReference type="RefSeq" id="WP_179443036.1">
    <property type="nucleotide sequence ID" value="NZ_BAAALK010000003.1"/>
</dbReference>
<evidence type="ECO:0000256" key="2">
    <source>
        <dbReference type="ARBA" id="ARBA00022448"/>
    </source>
</evidence>
<dbReference type="AlphaFoldDB" id="A0A7Z0EBE4"/>
<evidence type="ECO:0000256" key="9">
    <source>
        <dbReference type="SAM" id="Phobius"/>
    </source>
</evidence>
<keyword evidence="5 9" id="KW-0812">Transmembrane</keyword>
<reference evidence="11 12" key="1">
    <citation type="submission" date="2020-07" db="EMBL/GenBank/DDBJ databases">
        <title>Sequencing the genomes of 1000 actinobacteria strains.</title>
        <authorList>
            <person name="Klenk H.-P."/>
        </authorList>
    </citation>
    <scope>NUCLEOTIDE SEQUENCE [LARGE SCALE GENOMIC DNA]</scope>
    <source>
        <strain evidence="11 12">DSM 15664</strain>
    </source>
</reference>
<evidence type="ECO:0000256" key="4">
    <source>
        <dbReference type="ARBA" id="ARBA00022519"/>
    </source>
</evidence>
<evidence type="ECO:0000256" key="8">
    <source>
        <dbReference type="ARBA" id="ARBA00038436"/>
    </source>
</evidence>
<comment type="similarity">
    <text evidence="8">Belongs to the TRAP transporter small permease family.</text>
</comment>
<keyword evidence="6 9" id="KW-1133">Transmembrane helix</keyword>
<dbReference type="GO" id="GO:0015740">
    <property type="term" value="P:C4-dicarboxylate transport"/>
    <property type="evidence" value="ECO:0007669"/>
    <property type="project" value="TreeGrafter"/>
</dbReference>
<keyword evidence="7 9" id="KW-0472">Membrane</keyword>
<dbReference type="Proteomes" id="UP000560069">
    <property type="component" value="Unassembled WGS sequence"/>
</dbReference>